<dbReference type="STRING" id="655863.F0XMR2"/>
<dbReference type="Pfam" id="PF08617">
    <property type="entry name" value="CGI-121"/>
    <property type="match status" value="1"/>
</dbReference>
<keyword evidence="6 8" id="KW-0539">Nucleus</keyword>
<evidence type="ECO:0000256" key="4">
    <source>
        <dbReference type="ARBA" id="ARBA00016009"/>
    </source>
</evidence>
<evidence type="ECO:0000256" key="8">
    <source>
        <dbReference type="RuleBase" id="RU004398"/>
    </source>
</evidence>
<dbReference type="InParanoid" id="F0XMR2"/>
<reference evidence="9 10" key="1">
    <citation type="journal article" date="2011" name="Proc. Natl. Acad. Sci. U.S.A.">
        <title>Genome and transcriptome analyses of the mountain pine beetle-fungal symbiont Grosmannia clavigera, a lodgepole pine pathogen.</title>
        <authorList>
            <person name="DiGuistini S."/>
            <person name="Wang Y."/>
            <person name="Liao N.Y."/>
            <person name="Taylor G."/>
            <person name="Tanguay P."/>
            <person name="Feau N."/>
            <person name="Henrissat B."/>
            <person name="Chan S.K."/>
            <person name="Hesse-Orce U."/>
            <person name="Alamouti S.M."/>
            <person name="Tsui C.K.M."/>
            <person name="Docking R.T."/>
            <person name="Levasseur A."/>
            <person name="Haridas S."/>
            <person name="Robertson G."/>
            <person name="Birol I."/>
            <person name="Holt R.A."/>
            <person name="Marra M.A."/>
            <person name="Hamelin R.C."/>
            <person name="Hirst M."/>
            <person name="Jones S.J.M."/>
            <person name="Bohlmann J."/>
            <person name="Breuil C."/>
        </authorList>
    </citation>
    <scope>NUCLEOTIDE SEQUENCE [LARGE SCALE GENOMIC DNA]</scope>
    <source>
        <strain evidence="10">kw1407 / UAMH 11150</strain>
    </source>
</reference>
<dbReference type="SUPFAM" id="SSF143870">
    <property type="entry name" value="PF0523-like"/>
    <property type="match status" value="1"/>
</dbReference>
<dbReference type="PANTHER" id="PTHR15840:SF10">
    <property type="entry name" value="EKC_KEOPS COMPLEX SUBUNIT TPRKB"/>
    <property type="match status" value="1"/>
</dbReference>
<dbReference type="FunCoup" id="F0XMR2">
    <property type="interactions" value="443"/>
</dbReference>
<evidence type="ECO:0000256" key="7">
    <source>
        <dbReference type="ARBA" id="ARBA00025043"/>
    </source>
</evidence>
<dbReference type="PANTHER" id="PTHR15840">
    <property type="entry name" value="CGI-121 FAMILY MEMBER"/>
    <property type="match status" value="1"/>
</dbReference>
<organism evidence="10">
    <name type="scientific">Grosmannia clavigera (strain kw1407 / UAMH 11150)</name>
    <name type="common">Blue stain fungus</name>
    <name type="synonym">Graphiocladiella clavigera</name>
    <dbReference type="NCBI Taxonomy" id="655863"/>
    <lineage>
        <taxon>Eukaryota</taxon>
        <taxon>Fungi</taxon>
        <taxon>Dikarya</taxon>
        <taxon>Ascomycota</taxon>
        <taxon>Pezizomycotina</taxon>
        <taxon>Sordariomycetes</taxon>
        <taxon>Sordariomycetidae</taxon>
        <taxon>Ophiostomatales</taxon>
        <taxon>Ophiostomataceae</taxon>
        <taxon>Leptographium</taxon>
    </lineage>
</organism>
<name>F0XMR2_GROCL</name>
<dbReference type="OrthoDB" id="329139at2759"/>
<evidence type="ECO:0000256" key="2">
    <source>
        <dbReference type="ARBA" id="ARBA00005546"/>
    </source>
</evidence>
<dbReference type="EMBL" id="GL629794">
    <property type="protein sequence ID" value="EFX01422.1"/>
    <property type="molecule type" value="Genomic_DNA"/>
</dbReference>
<dbReference type="GO" id="GO:0002949">
    <property type="term" value="P:tRNA threonylcarbamoyladenosine modification"/>
    <property type="evidence" value="ECO:0007669"/>
    <property type="project" value="TreeGrafter"/>
</dbReference>
<dbReference type="GeneID" id="25979789"/>
<dbReference type="GO" id="GO:0000408">
    <property type="term" value="C:EKC/KEOPS complex"/>
    <property type="evidence" value="ECO:0007669"/>
    <property type="project" value="TreeGrafter"/>
</dbReference>
<comment type="function">
    <text evidence="7">Component of the EKC/KEOPS complex that is required for the formation of a threonylcarbamoyl group on adenosine at position 37 (t(6)A37) in tRNAs that read codons beginning with adenine. The complex is probably involved in the transfer of the threonylcarbamoyl moiety of threonylcarbamoyl-AMP (TC-AMP) to the N6 group of A37. CGI121 acts as an allosteric effector that regulates the t(6)A activity of the complex. The EKC/KEOPS complex also promotes both telomere uncapping and telomere elongation. The complex is required for efficient recruitment of transcriptional coactivators. CGI121 is not required for tRNA modification.</text>
</comment>
<dbReference type="Proteomes" id="UP000007796">
    <property type="component" value="Unassembled WGS sequence"/>
</dbReference>
<evidence type="ECO:0000256" key="3">
    <source>
        <dbReference type="ARBA" id="ARBA00015316"/>
    </source>
</evidence>
<dbReference type="InterPro" id="IPR013926">
    <property type="entry name" value="CGI121/TPRKB"/>
</dbReference>
<sequence>MSATATAAASALETVAVEHLPPGYAVHAVLFRDVQNAAFLQAQLVARNAAFEYALVDASTVVSRAHLLAAVHKAILAHVGGSLKTPNVHSETVLSLSPSLNIAEAYRRFGVTADTKNVLVVKILLPNASTTADDIWLHLSSNVEGTAVPPSEAAIESGTDVHKVKKYFKLNSVPSLAGRTDSAEKRRELEVLTLGAMALRGL</sequence>
<dbReference type="RefSeq" id="XP_014170904.1">
    <property type="nucleotide sequence ID" value="XM_014315429.1"/>
</dbReference>
<evidence type="ECO:0000256" key="1">
    <source>
        <dbReference type="ARBA" id="ARBA00004123"/>
    </source>
</evidence>
<dbReference type="eggNOG" id="KOG4066">
    <property type="taxonomic scope" value="Eukaryota"/>
</dbReference>
<accession>F0XMR2</accession>
<dbReference type="HOGENOM" id="CLU_065847_1_0_1"/>
<dbReference type="Gene3D" id="3.30.2380.10">
    <property type="entry name" value="CGI121/TPRKB"/>
    <property type="match status" value="1"/>
</dbReference>
<comment type="similarity">
    <text evidence="2 8">Belongs to the CGI121/TPRKB family.</text>
</comment>
<dbReference type="GO" id="GO:0005829">
    <property type="term" value="C:cytosol"/>
    <property type="evidence" value="ECO:0007669"/>
    <property type="project" value="TreeGrafter"/>
</dbReference>
<evidence type="ECO:0000313" key="9">
    <source>
        <dbReference type="EMBL" id="EFX01422.1"/>
    </source>
</evidence>
<protein>
    <recommendedName>
        <fullName evidence="4">EKC/KEOPS complex subunit CGI121</fullName>
    </recommendedName>
    <alternativeName>
        <fullName evidence="3">EKC/KEOPS complex subunit cgi121</fullName>
    </alternativeName>
</protein>
<keyword evidence="10" id="KW-1185">Reference proteome</keyword>
<evidence type="ECO:0000256" key="6">
    <source>
        <dbReference type="ARBA" id="ARBA00023242"/>
    </source>
</evidence>
<evidence type="ECO:0000256" key="5">
    <source>
        <dbReference type="ARBA" id="ARBA00022694"/>
    </source>
</evidence>
<evidence type="ECO:0000313" key="10">
    <source>
        <dbReference type="Proteomes" id="UP000007796"/>
    </source>
</evidence>
<dbReference type="GO" id="GO:0005634">
    <property type="term" value="C:nucleus"/>
    <property type="evidence" value="ECO:0007669"/>
    <property type="project" value="UniProtKB-SubCell"/>
</dbReference>
<dbReference type="AlphaFoldDB" id="F0XMR2"/>
<gene>
    <name evidence="9" type="ORF">CMQ_6364</name>
</gene>
<comment type="subcellular location">
    <subcellularLocation>
        <location evidence="1">Nucleus</location>
    </subcellularLocation>
</comment>
<dbReference type="InterPro" id="IPR036504">
    <property type="entry name" value="CGI121/TPRKB_sf"/>
</dbReference>
<proteinExistence type="inferred from homology"/>
<keyword evidence="5" id="KW-0819">tRNA processing</keyword>